<dbReference type="Proteomes" id="UP000009236">
    <property type="component" value="Chromosome"/>
</dbReference>
<evidence type="ECO:0000313" key="2">
    <source>
        <dbReference type="EMBL" id="AEG45653.1"/>
    </source>
</evidence>
<sequence>MSRGVRRLLAAAVALAVLLVAGCLAGDRRDPWAGQRPETLVVATGGASGIYHGYGAGLAEVLDERYGMSVEVLETGGSVENLRMLADGRAQVAFSTADAVGDAVTGSGSFSGPMPLRALARVYDDFIHLVVPADSDIEAIEDLRGRDVSLGAPGSGTSLIASRLLEAAGIDQRALRGQSLGIARSIEALHAGDVDAFFWSGGLRTPGITQLSEELDVRLVPLGDLVDEVRARHGSGYRHGVVPAGMYGLRRDVPTLAVPNFLVVPADMPDPVAHGLVATLFDARSRIAAEVPTASQLDRVRAIFTEPADLHPGALRFYRETKP</sequence>
<evidence type="ECO:0000256" key="1">
    <source>
        <dbReference type="SAM" id="SignalP"/>
    </source>
</evidence>
<feature type="chain" id="PRO_5039514178" evidence="1">
    <location>
        <begin position="26"/>
        <end position="323"/>
    </location>
</feature>
<dbReference type="SUPFAM" id="SSF53850">
    <property type="entry name" value="Periplasmic binding protein-like II"/>
    <property type="match status" value="1"/>
</dbReference>
<accession>F6FWA9</accession>
<reference evidence="2 3" key="1">
    <citation type="submission" date="2011-05" db="EMBL/GenBank/DDBJ databases">
        <title>Complete sequence of Isoptericola variabilis 225.</title>
        <authorList>
            <consortium name="US DOE Joint Genome Institute"/>
            <person name="Lucas S."/>
            <person name="Han J."/>
            <person name="Lapidus A."/>
            <person name="Cheng J.-F."/>
            <person name="Goodwin L."/>
            <person name="Pitluck S."/>
            <person name="Peters L."/>
            <person name="Mikhailova N."/>
            <person name="Zeytun A."/>
            <person name="Han C."/>
            <person name="Tapia R."/>
            <person name="Land M."/>
            <person name="Hauser L."/>
            <person name="Kyrpides N."/>
            <person name="Ivanova N."/>
            <person name="Pagani I."/>
            <person name="Siebers A."/>
            <person name="Allgaier M."/>
            <person name="Thelen M."/>
            <person name="Hugenholtz P."/>
            <person name="Gladden J."/>
            <person name="Woyke T."/>
        </authorList>
    </citation>
    <scope>NUCLEOTIDE SEQUENCE [LARGE SCALE GENOMIC DNA]</scope>
    <source>
        <strain evidence="3">225</strain>
    </source>
</reference>
<keyword evidence="1" id="KW-0732">Signal</keyword>
<dbReference type="KEGG" id="iva:Isova_2971"/>
<feature type="signal peptide" evidence="1">
    <location>
        <begin position="1"/>
        <end position="25"/>
    </location>
</feature>
<protein>
    <submittedName>
        <fullName evidence="2">TRAP transporter solute receptor, TAXI family</fullName>
    </submittedName>
</protein>
<dbReference type="PANTHER" id="PTHR42941">
    <property type="entry name" value="SLL1037 PROTEIN"/>
    <property type="match status" value="1"/>
</dbReference>
<dbReference type="PROSITE" id="PS51257">
    <property type="entry name" value="PROKAR_LIPOPROTEIN"/>
    <property type="match status" value="1"/>
</dbReference>
<dbReference type="PANTHER" id="PTHR42941:SF1">
    <property type="entry name" value="SLL1037 PROTEIN"/>
    <property type="match status" value="1"/>
</dbReference>
<dbReference type="Gene3D" id="3.40.190.10">
    <property type="entry name" value="Periplasmic binding protein-like II"/>
    <property type="match status" value="2"/>
</dbReference>
<gene>
    <name evidence="2" type="ordered locus">Isova_2971</name>
</gene>
<dbReference type="AlphaFoldDB" id="F6FWA9"/>
<keyword evidence="3" id="KW-1185">Reference proteome</keyword>
<dbReference type="HOGENOM" id="CLU_033215_0_0_11"/>
<dbReference type="NCBIfam" id="TIGR02122">
    <property type="entry name" value="TRAP_TAXI"/>
    <property type="match status" value="1"/>
</dbReference>
<dbReference type="Pfam" id="PF16868">
    <property type="entry name" value="NMT1_3"/>
    <property type="match status" value="1"/>
</dbReference>
<dbReference type="EMBL" id="CP002810">
    <property type="protein sequence ID" value="AEG45653.1"/>
    <property type="molecule type" value="Genomic_DNA"/>
</dbReference>
<evidence type="ECO:0000313" key="3">
    <source>
        <dbReference type="Proteomes" id="UP000009236"/>
    </source>
</evidence>
<organism evidence="3">
    <name type="scientific">Isoptericola variabilis (strain 225)</name>
    <dbReference type="NCBI Taxonomy" id="743718"/>
    <lineage>
        <taxon>Bacteria</taxon>
        <taxon>Bacillati</taxon>
        <taxon>Actinomycetota</taxon>
        <taxon>Actinomycetes</taxon>
        <taxon>Micrococcales</taxon>
        <taxon>Promicromonosporaceae</taxon>
        <taxon>Isoptericola</taxon>
    </lineage>
</organism>
<keyword evidence="2" id="KW-0675">Receptor</keyword>
<dbReference type="CDD" id="cd13569">
    <property type="entry name" value="PBP2_TAXI_TRAP_like_1"/>
    <property type="match status" value="1"/>
</dbReference>
<proteinExistence type="predicted"/>
<dbReference type="STRING" id="743718.Isova_2971"/>
<dbReference type="InterPro" id="IPR011852">
    <property type="entry name" value="TRAP_TAXI"/>
</dbReference>
<name>F6FWA9_ISOV2</name>
<dbReference type="eggNOG" id="COG2358">
    <property type="taxonomic scope" value="Bacteria"/>
</dbReference>
<dbReference type="RefSeq" id="WP_013840043.1">
    <property type="nucleotide sequence ID" value="NC_015588.1"/>
</dbReference>